<dbReference type="Gene3D" id="3.40.50.1820">
    <property type="entry name" value="alpha/beta hydrolase"/>
    <property type="match status" value="1"/>
</dbReference>
<evidence type="ECO:0000259" key="2">
    <source>
        <dbReference type="Pfam" id="PF00561"/>
    </source>
</evidence>
<dbReference type="InterPro" id="IPR029058">
    <property type="entry name" value="AB_hydrolase_fold"/>
</dbReference>
<dbReference type="PRINTS" id="PR00412">
    <property type="entry name" value="EPOXHYDRLASE"/>
</dbReference>
<dbReference type="GO" id="GO:0016787">
    <property type="term" value="F:hydrolase activity"/>
    <property type="evidence" value="ECO:0007669"/>
    <property type="project" value="UniProtKB-KW"/>
</dbReference>
<dbReference type="PRINTS" id="PR00111">
    <property type="entry name" value="ABHYDROLASE"/>
</dbReference>
<gene>
    <name evidence="3" type="ORF">C2R22_14420</name>
</gene>
<dbReference type="SUPFAM" id="SSF53474">
    <property type="entry name" value="alpha/beta-Hydrolases"/>
    <property type="match status" value="1"/>
</dbReference>
<evidence type="ECO:0000313" key="3">
    <source>
        <dbReference type="EMBL" id="AUV82692.1"/>
    </source>
</evidence>
<dbReference type="OrthoDB" id="299757at2157"/>
<dbReference type="RefSeq" id="WP_103426381.1">
    <property type="nucleotide sequence ID" value="NZ_CP026309.1"/>
</dbReference>
<dbReference type="InterPro" id="IPR000639">
    <property type="entry name" value="Epox_hydrolase-like"/>
</dbReference>
<protein>
    <submittedName>
        <fullName evidence="3">Alpha/beta hydrolase</fullName>
    </submittedName>
</protein>
<dbReference type="Pfam" id="PF00561">
    <property type="entry name" value="Abhydrolase_1"/>
    <property type="match status" value="1"/>
</dbReference>
<dbReference type="InterPro" id="IPR000073">
    <property type="entry name" value="AB_hydrolase_1"/>
</dbReference>
<keyword evidence="4" id="KW-1185">Reference proteome</keyword>
<feature type="domain" description="AB hydrolase-1" evidence="2">
    <location>
        <begin position="47"/>
        <end position="290"/>
    </location>
</feature>
<dbReference type="AlphaFoldDB" id="A0A2I8VL88"/>
<reference evidence="3 4" key="1">
    <citation type="submission" date="2018-01" db="EMBL/GenBank/DDBJ databases">
        <title>Complete genome sequence of Salinigranum rubrum GX10T, an extremely halophilic archaeon isolated from a marine solar saltern.</title>
        <authorList>
            <person name="Han S."/>
        </authorList>
    </citation>
    <scope>NUCLEOTIDE SEQUENCE [LARGE SCALE GENOMIC DNA]</scope>
    <source>
        <strain evidence="3 4">GX10</strain>
    </source>
</reference>
<evidence type="ECO:0000313" key="4">
    <source>
        <dbReference type="Proteomes" id="UP000236584"/>
    </source>
</evidence>
<name>A0A2I8VL88_9EURY</name>
<organism evidence="3 4">
    <name type="scientific">Salinigranum rubrum</name>
    <dbReference type="NCBI Taxonomy" id="755307"/>
    <lineage>
        <taxon>Archaea</taxon>
        <taxon>Methanobacteriati</taxon>
        <taxon>Methanobacteriota</taxon>
        <taxon>Stenosarchaea group</taxon>
        <taxon>Halobacteria</taxon>
        <taxon>Halobacteriales</taxon>
        <taxon>Haloferacaceae</taxon>
        <taxon>Salinigranum</taxon>
    </lineage>
</organism>
<dbReference type="KEGG" id="srub:C2R22_14420"/>
<keyword evidence="1 3" id="KW-0378">Hydrolase</keyword>
<accession>A0A2I8VL88</accession>
<dbReference type="GeneID" id="35593310"/>
<dbReference type="PANTHER" id="PTHR43329">
    <property type="entry name" value="EPOXIDE HYDROLASE"/>
    <property type="match status" value="1"/>
</dbReference>
<proteinExistence type="predicted"/>
<evidence type="ECO:0000256" key="1">
    <source>
        <dbReference type="ARBA" id="ARBA00022801"/>
    </source>
</evidence>
<dbReference type="Proteomes" id="UP000236584">
    <property type="component" value="Chromosome"/>
</dbReference>
<dbReference type="EMBL" id="CP026309">
    <property type="protein sequence ID" value="AUV82692.1"/>
    <property type="molecule type" value="Genomic_DNA"/>
</dbReference>
<sequence>MARSSRSAPPGLTAANVGLGVDAESRYVDVGDVTLHTVVAGPDDGTPVVLLHGFPECWYGWRAQIAPLAEAGFRVLVPDQRGYNLSSKPGAVDAYGIDYLAGDVVGLLSEFDYEEARVVGHDWGAAVAWWTALHHPDRLSRLVAVNVPHPTVFRRTLARNPRQQLKSWYVLFFQLPSLPERVARLNDWALPTRALRDSARPGTFSSRDLERYRTAWSQPGAYAAMVNWYRAIARERPEPRTTQVRVPTRILWGAGDQFLERAMAEESLTFCDDGSLRYFEEATHWVQHEESEAVAEELVGFCAGDE</sequence>